<name>A0A8J7GD47_9ACTN</name>
<keyword evidence="3" id="KW-1185">Reference proteome</keyword>
<feature type="domain" description="Methyltransferase type 11" evidence="1">
    <location>
        <begin position="50"/>
        <end position="146"/>
    </location>
</feature>
<dbReference type="AlphaFoldDB" id="A0A8J7GD47"/>
<dbReference type="InterPro" id="IPR029063">
    <property type="entry name" value="SAM-dependent_MTases_sf"/>
</dbReference>
<dbReference type="CDD" id="cd02440">
    <property type="entry name" value="AdoMet_MTases"/>
    <property type="match status" value="1"/>
</dbReference>
<evidence type="ECO:0000259" key="1">
    <source>
        <dbReference type="Pfam" id="PF08241"/>
    </source>
</evidence>
<sequence length="250" mass="28424">MTISPDELPLNEYMTERAKTYGFERPHRVVANRWRSELLRRYSDSDSLALDVGCANGLYAIQAAPHYRHVTGVDLNDEVLQSGRDRLAELEISNVELRQENAKALPFGDNSFDMAYSFAVLSVVPEDRPILQEIARVVRPGGRVVLDMAGSQHPSSEYFKALWADQGVPYNAYRYQELRQLLGQVGLVPERVYGFGVMEIWRSLPVISRLQGLDAVIHASAQLYDLDFAVSNLPWIKSFAPRWYFVCRAK</sequence>
<dbReference type="InterPro" id="IPR050508">
    <property type="entry name" value="Methyltransf_Superfamily"/>
</dbReference>
<dbReference type="EMBL" id="JADOUF010000001">
    <property type="protein sequence ID" value="MBG6134242.1"/>
    <property type="molecule type" value="Genomic_DNA"/>
</dbReference>
<dbReference type="SUPFAM" id="SSF53335">
    <property type="entry name" value="S-adenosyl-L-methionine-dependent methyltransferases"/>
    <property type="match status" value="1"/>
</dbReference>
<evidence type="ECO:0000313" key="3">
    <source>
        <dbReference type="Proteomes" id="UP000622552"/>
    </source>
</evidence>
<dbReference type="PANTHER" id="PTHR42912">
    <property type="entry name" value="METHYLTRANSFERASE"/>
    <property type="match status" value="1"/>
</dbReference>
<accession>A0A8J7GD47</accession>
<dbReference type="GO" id="GO:0032259">
    <property type="term" value="P:methylation"/>
    <property type="evidence" value="ECO:0007669"/>
    <property type="project" value="UniProtKB-KW"/>
</dbReference>
<proteinExistence type="predicted"/>
<dbReference type="RefSeq" id="WP_197001503.1">
    <property type="nucleotide sequence ID" value="NZ_BONS01000035.1"/>
</dbReference>
<keyword evidence="2" id="KW-0489">Methyltransferase</keyword>
<protein>
    <submittedName>
        <fullName evidence="2">SAM-dependent methyltransferase</fullName>
    </submittedName>
</protein>
<gene>
    <name evidence="2" type="ORF">IW245_000436</name>
</gene>
<dbReference type="GO" id="GO:0008757">
    <property type="term" value="F:S-adenosylmethionine-dependent methyltransferase activity"/>
    <property type="evidence" value="ECO:0007669"/>
    <property type="project" value="InterPro"/>
</dbReference>
<evidence type="ECO:0000313" key="2">
    <source>
        <dbReference type="EMBL" id="MBG6134242.1"/>
    </source>
</evidence>
<dbReference type="InterPro" id="IPR013216">
    <property type="entry name" value="Methyltransf_11"/>
</dbReference>
<reference evidence="2" key="1">
    <citation type="submission" date="2020-11" db="EMBL/GenBank/DDBJ databases">
        <title>Sequencing the genomes of 1000 actinobacteria strains.</title>
        <authorList>
            <person name="Klenk H.-P."/>
        </authorList>
    </citation>
    <scope>NUCLEOTIDE SEQUENCE</scope>
    <source>
        <strain evidence="2">DSM 45356</strain>
    </source>
</reference>
<organism evidence="2 3">
    <name type="scientific">Longispora fulva</name>
    <dbReference type="NCBI Taxonomy" id="619741"/>
    <lineage>
        <taxon>Bacteria</taxon>
        <taxon>Bacillati</taxon>
        <taxon>Actinomycetota</taxon>
        <taxon>Actinomycetes</taxon>
        <taxon>Micromonosporales</taxon>
        <taxon>Micromonosporaceae</taxon>
        <taxon>Longispora</taxon>
    </lineage>
</organism>
<dbReference type="Gene3D" id="3.40.50.150">
    <property type="entry name" value="Vaccinia Virus protein VP39"/>
    <property type="match status" value="1"/>
</dbReference>
<comment type="caution">
    <text evidence="2">The sequence shown here is derived from an EMBL/GenBank/DDBJ whole genome shotgun (WGS) entry which is preliminary data.</text>
</comment>
<keyword evidence="2" id="KW-0808">Transferase</keyword>
<dbReference type="Proteomes" id="UP000622552">
    <property type="component" value="Unassembled WGS sequence"/>
</dbReference>
<dbReference type="Pfam" id="PF08241">
    <property type="entry name" value="Methyltransf_11"/>
    <property type="match status" value="1"/>
</dbReference>